<reference evidence="4" key="1">
    <citation type="submission" date="2016-06" db="UniProtKB">
        <authorList>
            <consortium name="WormBaseParasite"/>
        </authorList>
    </citation>
    <scope>IDENTIFICATION</scope>
</reference>
<organism evidence="3 4">
    <name type="scientific">Toxocara canis</name>
    <name type="common">Canine roundworm</name>
    <dbReference type="NCBI Taxonomy" id="6265"/>
    <lineage>
        <taxon>Eukaryota</taxon>
        <taxon>Metazoa</taxon>
        <taxon>Ecdysozoa</taxon>
        <taxon>Nematoda</taxon>
        <taxon>Chromadorea</taxon>
        <taxon>Rhabditida</taxon>
        <taxon>Spirurina</taxon>
        <taxon>Ascaridomorpha</taxon>
        <taxon>Ascaridoidea</taxon>
        <taxon>Toxocaridae</taxon>
        <taxon>Toxocara</taxon>
    </lineage>
</organism>
<gene>
    <name evidence="2" type="ORF">TCNE_LOCUS6768</name>
</gene>
<evidence type="ECO:0000313" key="2">
    <source>
        <dbReference type="EMBL" id="VDM38089.1"/>
    </source>
</evidence>
<dbReference type="SUPFAM" id="SSF55315">
    <property type="entry name" value="L30e-like"/>
    <property type="match status" value="1"/>
</dbReference>
<dbReference type="InterPro" id="IPR004038">
    <property type="entry name" value="Ribosomal_eL8/eL30/eS12/Gad45"/>
</dbReference>
<proteinExistence type="predicted"/>
<accession>A0A183UE48</accession>
<dbReference type="EMBL" id="UYWY01019551">
    <property type="protein sequence ID" value="VDM38089.1"/>
    <property type="molecule type" value="Genomic_DNA"/>
</dbReference>
<keyword evidence="3" id="KW-1185">Reference proteome</keyword>
<dbReference type="Proteomes" id="UP000050794">
    <property type="component" value="Unassembled WGS sequence"/>
</dbReference>
<sequence>MAADVEPLGIVFHLPVICEDNNVPYVFVGSKTAFRRACAVTQPVAIAASITQYEGSQLKSQIRDIHENVEQLI</sequence>
<dbReference type="InterPro" id="IPR029064">
    <property type="entry name" value="Ribosomal_eL30-like_sf"/>
</dbReference>
<evidence type="ECO:0000259" key="1">
    <source>
        <dbReference type="Pfam" id="PF01248"/>
    </source>
</evidence>
<name>A0A183UE48_TOXCA</name>
<dbReference type="Gene3D" id="3.30.1330.30">
    <property type="match status" value="1"/>
</dbReference>
<dbReference type="AlphaFoldDB" id="A0A183UE48"/>
<dbReference type="Pfam" id="PF01248">
    <property type="entry name" value="Ribosomal_L7Ae"/>
    <property type="match status" value="1"/>
</dbReference>
<protein>
    <submittedName>
        <fullName evidence="4">Ribosomal_L7Ae domain-containing protein</fullName>
    </submittedName>
</protein>
<reference evidence="2 3" key="2">
    <citation type="submission" date="2018-11" db="EMBL/GenBank/DDBJ databases">
        <authorList>
            <consortium name="Pathogen Informatics"/>
        </authorList>
    </citation>
    <scope>NUCLEOTIDE SEQUENCE [LARGE SCALE GENOMIC DNA]</scope>
</reference>
<evidence type="ECO:0000313" key="3">
    <source>
        <dbReference type="Proteomes" id="UP000050794"/>
    </source>
</evidence>
<feature type="domain" description="Ribosomal protein eL8/eL30/eS12/Gadd45" evidence="1">
    <location>
        <begin position="1"/>
        <end position="57"/>
    </location>
</feature>
<evidence type="ECO:0000313" key="4">
    <source>
        <dbReference type="WBParaSite" id="TCNE_0000676801-mRNA-1"/>
    </source>
</evidence>
<dbReference type="WBParaSite" id="TCNE_0000676801-mRNA-1">
    <property type="protein sequence ID" value="TCNE_0000676801-mRNA-1"/>
    <property type="gene ID" value="TCNE_0000676801"/>
</dbReference>